<sequence length="142" mass="16632">MLFSVSTECFYDPKIHEQIPDDAIEVTLEEFQQLSTERNAGKRIVYEGGKLLVMEREPVVLSQEEIEAKERVWRDSAIADAQWLRDRHRDELELGLTTTLTAERFTELLVYLQALRDWPQSASFPEIEERPVSLPWMLKQPL</sequence>
<dbReference type="Pfam" id="PF16778">
    <property type="entry name" value="Phage_tail_APC"/>
    <property type="match status" value="1"/>
</dbReference>
<dbReference type="RefSeq" id="WP_178392069.1">
    <property type="nucleotide sequence ID" value="NZ_MKZO01000067.1"/>
</dbReference>
<dbReference type="EMBL" id="MKZO01000067">
    <property type="protein sequence ID" value="OLS59609.1"/>
    <property type="molecule type" value="Genomic_DNA"/>
</dbReference>
<proteinExistence type="predicted"/>
<comment type="caution">
    <text evidence="2">The sequence shown here is derived from an EMBL/GenBank/DDBJ whole genome shotgun (WGS) entry which is preliminary data.</text>
</comment>
<dbReference type="AlphaFoldDB" id="A0A1Q9QWT0"/>
<dbReference type="InterPro" id="IPR031893">
    <property type="entry name" value="Phage_tail_APC"/>
</dbReference>
<evidence type="ECO:0000313" key="2">
    <source>
        <dbReference type="EMBL" id="OLS59609.1"/>
    </source>
</evidence>
<evidence type="ECO:0000313" key="3">
    <source>
        <dbReference type="Proteomes" id="UP000186736"/>
    </source>
</evidence>
<accession>A0A1Q9QWT0</accession>
<organism evidence="2 3">
    <name type="scientific">Pseudomonas putida</name>
    <name type="common">Arthrobacter siderocapsulatus</name>
    <dbReference type="NCBI Taxonomy" id="303"/>
    <lineage>
        <taxon>Bacteria</taxon>
        <taxon>Pseudomonadati</taxon>
        <taxon>Pseudomonadota</taxon>
        <taxon>Gammaproteobacteria</taxon>
        <taxon>Pseudomonadales</taxon>
        <taxon>Pseudomonadaceae</taxon>
        <taxon>Pseudomonas</taxon>
    </lineage>
</organism>
<evidence type="ECO:0000259" key="1">
    <source>
        <dbReference type="Pfam" id="PF16778"/>
    </source>
</evidence>
<dbReference type="Proteomes" id="UP000186736">
    <property type="component" value="Unassembled WGS sequence"/>
</dbReference>
<protein>
    <recommendedName>
        <fullName evidence="1">Phage tail assembly chaperone-like domain-containing protein</fullName>
    </recommendedName>
</protein>
<name>A0A1Q9QWT0_PSEPU</name>
<feature type="domain" description="Phage tail assembly chaperone-like" evidence="1">
    <location>
        <begin position="69"/>
        <end position="132"/>
    </location>
</feature>
<gene>
    <name evidence="2" type="ORF">PSEMO_55800</name>
</gene>
<reference evidence="2 3" key="1">
    <citation type="submission" date="2016-10" db="EMBL/GenBank/DDBJ databases">
        <title>Genome Sequence of Pseudomonas putida GM4FR.</title>
        <authorList>
            <person name="Poehlein A."/>
            <person name="Wemheuer F."/>
            <person name="Hollensteiner J."/>
            <person name="Wemheuer B."/>
        </authorList>
    </citation>
    <scope>NUCLEOTIDE SEQUENCE [LARGE SCALE GENOMIC DNA]</scope>
    <source>
        <strain evidence="2 3">GM4FR</strain>
    </source>
</reference>